<protein>
    <submittedName>
        <fullName evidence="1">Uncharacterized protein</fullName>
    </submittedName>
</protein>
<dbReference type="AlphaFoldDB" id="R0JR02"/>
<evidence type="ECO:0000313" key="2">
    <source>
        <dbReference type="Proteomes" id="UP000296049"/>
    </source>
</evidence>
<organism evidence="1 2">
    <name type="scientific">Anas platyrhynchos</name>
    <name type="common">Mallard</name>
    <name type="synonym">Anas boschas</name>
    <dbReference type="NCBI Taxonomy" id="8839"/>
    <lineage>
        <taxon>Eukaryota</taxon>
        <taxon>Metazoa</taxon>
        <taxon>Chordata</taxon>
        <taxon>Craniata</taxon>
        <taxon>Vertebrata</taxon>
        <taxon>Euteleostomi</taxon>
        <taxon>Archelosauria</taxon>
        <taxon>Archosauria</taxon>
        <taxon>Dinosauria</taxon>
        <taxon>Saurischia</taxon>
        <taxon>Theropoda</taxon>
        <taxon>Coelurosauria</taxon>
        <taxon>Aves</taxon>
        <taxon>Neognathae</taxon>
        <taxon>Galloanserae</taxon>
        <taxon>Anseriformes</taxon>
        <taxon>Anatidae</taxon>
        <taxon>Anatinae</taxon>
        <taxon>Anas</taxon>
    </lineage>
</organism>
<evidence type="ECO:0000313" key="1">
    <source>
        <dbReference type="EMBL" id="EOA99805.1"/>
    </source>
</evidence>
<accession>R0JR02</accession>
<dbReference type="Proteomes" id="UP000296049">
    <property type="component" value="Unassembled WGS sequence"/>
</dbReference>
<dbReference type="EMBL" id="KB743273">
    <property type="protein sequence ID" value="EOA99805.1"/>
    <property type="molecule type" value="Genomic_DNA"/>
</dbReference>
<name>R0JR02_ANAPL</name>
<reference evidence="2" key="1">
    <citation type="journal article" date="2013" name="Nat. Genet.">
        <title>The duck genome and transcriptome provide insight into an avian influenza virus reservoir species.</title>
        <authorList>
            <person name="Huang Y."/>
            <person name="Li Y."/>
            <person name="Burt D.W."/>
            <person name="Chen H."/>
            <person name="Zhang Y."/>
            <person name="Qian W."/>
            <person name="Kim H."/>
            <person name="Gan S."/>
            <person name="Zhao Y."/>
            <person name="Li J."/>
            <person name="Yi K."/>
            <person name="Feng H."/>
            <person name="Zhu P."/>
            <person name="Li B."/>
            <person name="Liu Q."/>
            <person name="Fairley S."/>
            <person name="Magor K.E."/>
            <person name="Du Z."/>
            <person name="Hu X."/>
            <person name="Goodman L."/>
            <person name="Tafer H."/>
            <person name="Vignal A."/>
            <person name="Lee T."/>
            <person name="Kim K.W."/>
            <person name="Sheng Z."/>
            <person name="An Y."/>
            <person name="Searle S."/>
            <person name="Herrero J."/>
            <person name="Groenen M.A."/>
            <person name="Crooijmans R.P."/>
            <person name="Faraut T."/>
            <person name="Cai Q."/>
            <person name="Webster R.G."/>
            <person name="Aldridge J.R."/>
            <person name="Warren W.C."/>
            <person name="Bartschat S."/>
            <person name="Kehr S."/>
            <person name="Marz M."/>
            <person name="Stadler P.F."/>
            <person name="Smith J."/>
            <person name="Kraus R.H."/>
            <person name="Zhao Y."/>
            <person name="Ren L."/>
            <person name="Fei J."/>
            <person name="Morisson M."/>
            <person name="Kaiser P."/>
            <person name="Griffin D.K."/>
            <person name="Rao M."/>
            <person name="Pitel F."/>
            <person name="Wang J."/>
            <person name="Li N."/>
        </authorList>
    </citation>
    <scope>NUCLEOTIDE SEQUENCE [LARGE SCALE GENOMIC DNA]</scope>
</reference>
<proteinExistence type="predicted"/>
<gene>
    <name evidence="1" type="ORF">Anapl_12259</name>
</gene>
<sequence length="234" mass="26518">MQALHRNQPARIQQHTIQISIPHVQATSSSNVLPNKNIAAEFNNYIYSTLSEIQKSWKLKYGKRRIYDNSELAVGCVHCQRDTNTLHLVCSVVYKSKWHSQQILQWQQLKGLGVFSTNHRPMFPNITVDQHPIHENPNHQVRDPSGYTGQPSLQKHTLLSDSQGLHGALNNIRFEITCGVPVDWRLCNFNNVTLYSPQRSLAPKISPVNCTQPNGCMVKPVPLHPLSDSLPDAY</sequence>
<keyword evidence="2" id="KW-1185">Reference proteome</keyword>